<gene>
    <name evidence="1" type="ORF">DH2020_039675</name>
</gene>
<proteinExistence type="predicted"/>
<comment type="caution">
    <text evidence="1">The sequence shown here is derived from an EMBL/GenBank/DDBJ whole genome shotgun (WGS) entry which is preliminary data.</text>
</comment>
<accession>A0ABR0UV56</accession>
<name>A0ABR0UV56_REHGL</name>
<sequence>MRESWGDKKRRGPAPIAAERWRRWMSSGGGGSVFCPSDLSSRGNISAQNALGCFEMRVFLNKCD</sequence>
<keyword evidence="2" id="KW-1185">Reference proteome</keyword>
<protein>
    <submittedName>
        <fullName evidence="1">Uncharacterized protein</fullName>
    </submittedName>
</protein>
<dbReference type="Proteomes" id="UP001318860">
    <property type="component" value="Unassembled WGS sequence"/>
</dbReference>
<organism evidence="1 2">
    <name type="scientific">Rehmannia glutinosa</name>
    <name type="common">Chinese foxglove</name>
    <dbReference type="NCBI Taxonomy" id="99300"/>
    <lineage>
        <taxon>Eukaryota</taxon>
        <taxon>Viridiplantae</taxon>
        <taxon>Streptophyta</taxon>
        <taxon>Embryophyta</taxon>
        <taxon>Tracheophyta</taxon>
        <taxon>Spermatophyta</taxon>
        <taxon>Magnoliopsida</taxon>
        <taxon>eudicotyledons</taxon>
        <taxon>Gunneridae</taxon>
        <taxon>Pentapetalae</taxon>
        <taxon>asterids</taxon>
        <taxon>lamiids</taxon>
        <taxon>Lamiales</taxon>
        <taxon>Orobanchaceae</taxon>
        <taxon>Rehmannieae</taxon>
        <taxon>Rehmannia</taxon>
    </lineage>
</organism>
<reference evidence="1 2" key="1">
    <citation type="journal article" date="2021" name="Comput. Struct. Biotechnol. J.">
        <title>De novo genome assembly of the potent medicinal plant Rehmannia glutinosa using nanopore technology.</title>
        <authorList>
            <person name="Ma L."/>
            <person name="Dong C."/>
            <person name="Song C."/>
            <person name="Wang X."/>
            <person name="Zheng X."/>
            <person name="Niu Y."/>
            <person name="Chen S."/>
            <person name="Feng W."/>
        </authorList>
    </citation>
    <scope>NUCLEOTIDE SEQUENCE [LARGE SCALE GENOMIC DNA]</scope>
    <source>
        <strain evidence="1">DH-2019</strain>
    </source>
</reference>
<evidence type="ECO:0000313" key="1">
    <source>
        <dbReference type="EMBL" id="KAK6126564.1"/>
    </source>
</evidence>
<dbReference type="EMBL" id="JABTTQ020002036">
    <property type="protein sequence ID" value="KAK6126564.1"/>
    <property type="molecule type" value="Genomic_DNA"/>
</dbReference>
<evidence type="ECO:0000313" key="2">
    <source>
        <dbReference type="Proteomes" id="UP001318860"/>
    </source>
</evidence>